<keyword evidence="2" id="KW-0808">Transferase</keyword>
<evidence type="ECO:0000259" key="1">
    <source>
        <dbReference type="Pfam" id="PF08241"/>
    </source>
</evidence>
<dbReference type="PANTHER" id="PTHR43591">
    <property type="entry name" value="METHYLTRANSFERASE"/>
    <property type="match status" value="1"/>
</dbReference>
<dbReference type="Pfam" id="PF08241">
    <property type="entry name" value="Methyltransf_11"/>
    <property type="match status" value="1"/>
</dbReference>
<sequence length="284" mass="32069">MIEQDNRYEEQESPKRAAICYDEVRHPFGLREILGFVRPGDVVLDGGCGTGQHARYVATVAGQVVGIDTDAARIAIAKMHCRDMDNTHFEVASVTQLPFEDNSFDVVLLAQVLHHLKGCDTSKSDVLRRQCKQSLMEAKRLLRVRGRLILVTTSREQRRTAYWHFNLFPQSAWERLDPCWSLTEDSWFTSMVQQLAFVEIGSAAPSESHWFDTYAELMVRRGLDSGWRSTDVAFSLLSSAELDQFINRVNTILATGIAGDLMKAVRFGRTSHGEATVRAYEVLP</sequence>
<name>A0A450UBP8_9GAMM</name>
<organism evidence="2">
    <name type="scientific">Candidatus Kentrum sp. LFY</name>
    <dbReference type="NCBI Taxonomy" id="2126342"/>
    <lineage>
        <taxon>Bacteria</taxon>
        <taxon>Pseudomonadati</taxon>
        <taxon>Pseudomonadota</taxon>
        <taxon>Gammaproteobacteria</taxon>
        <taxon>Candidatus Kentrum</taxon>
    </lineage>
</organism>
<dbReference type="InterPro" id="IPR013216">
    <property type="entry name" value="Methyltransf_11"/>
</dbReference>
<proteinExistence type="predicted"/>
<dbReference type="InterPro" id="IPR029063">
    <property type="entry name" value="SAM-dependent_MTases_sf"/>
</dbReference>
<reference evidence="2" key="1">
    <citation type="submission" date="2019-02" db="EMBL/GenBank/DDBJ databases">
        <authorList>
            <person name="Gruber-Vodicka R. H."/>
            <person name="Seah K. B. B."/>
        </authorList>
    </citation>
    <scope>NUCLEOTIDE SEQUENCE</scope>
    <source>
        <strain evidence="2">BECK_M7</strain>
    </source>
</reference>
<feature type="domain" description="Methyltransferase type 11" evidence="1">
    <location>
        <begin position="44"/>
        <end position="150"/>
    </location>
</feature>
<dbReference type="SUPFAM" id="SSF53335">
    <property type="entry name" value="S-adenosyl-L-methionine-dependent methyltransferases"/>
    <property type="match status" value="1"/>
</dbReference>
<dbReference type="GO" id="GO:0032259">
    <property type="term" value="P:methylation"/>
    <property type="evidence" value="ECO:0007669"/>
    <property type="project" value="UniProtKB-KW"/>
</dbReference>
<dbReference type="AlphaFoldDB" id="A0A450UBP8"/>
<dbReference type="CDD" id="cd02440">
    <property type="entry name" value="AdoMet_MTases"/>
    <property type="match status" value="1"/>
</dbReference>
<dbReference type="GO" id="GO:0008757">
    <property type="term" value="F:S-adenosylmethionine-dependent methyltransferase activity"/>
    <property type="evidence" value="ECO:0007669"/>
    <property type="project" value="InterPro"/>
</dbReference>
<accession>A0A450UBP8</accession>
<evidence type="ECO:0000313" key="2">
    <source>
        <dbReference type="EMBL" id="VFJ89684.1"/>
    </source>
</evidence>
<gene>
    <name evidence="2" type="ORF">BECKLFY1418B_GA0070995_101643</name>
</gene>
<keyword evidence="2" id="KW-0489">Methyltransferase</keyword>
<dbReference type="EMBL" id="CAADFF010000016">
    <property type="protein sequence ID" value="VFJ89684.1"/>
    <property type="molecule type" value="Genomic_DNA"/>
</dbReference>
<protein>
    <submittedName>
        <fullName evidence="2">Methyltransferase domain-containing protein</fullName>
    </submittedName>
</protein>
<dbReference type="Gene3D" id="3.40.50.150">
    <property type="entry name" value="Vaccinia Virus protein VP39"/>
    <property type="match status" value="1"/>
</dbReference>